<sequence>MQKEDNLAKKVEAALQEIRAQLQMDGGDIELVKVLDGKVEVRLKGACQGCPMASITLQGLIEAQLKEKVADALEVVAV</sequence>
<evidence type="ECO:0000256" key="1">
    <source>
        <dbReference type="ARBA" id="ARBA00006420"/>
    </source>
</evidence>
<protein>
    <recommendedName>
        <fullName evidence="2">NIF system FeS cluster assembly NifU C-terminal domain-containing protein</fullName>
    </recommendedName>
</protein>
<comment type="similarity">
    <text evidence="1">Belongs to the NifU family.</text>
</comment>
<dbReference type="PANTHER" id="PTHR11178:SF25">
    <property type="entry name" value="NIFU-LIKE PROTEIN 3, CHLOROPLASTIC"/>
    <property type="match status" value="1"/>
</dbReference>
<feature type="domain" description="NIF system FeS cluster assembly NifU C-terminal" evidence="2">
    <location>
        <begin position="11"/>
        <end position="76"/>
    </location>
</feature>
<comment type="caution">
    <text evidence="3">The sequence shown here is derived from an EMBL/GenBank/DDBJ whole genome shotgun (WGS) entry which is preliminary data.</text>
</comment>
<accession>A0A2M7TAY0</accession>
<dbReference type="GO" id="GO:0016226">
    <property type="term" value="P:iron-sulfur cluster assembly"/>
    <property type="evidence" value="ECO:0007669"/>
    <property type="project" value="InterPro"/>
</dbReference>
<proteinExistence type="inferred from homology"/>
<dbReference type="Proteomes" id="UP000230970">
    <property type="component" value="Unassembled WGS sequence"/>
</dbReference>
<dbReference type="PANTHER" id="PTHR11178">
    <property type="entry name" value="IRON-SULFUR CLUSTER SCAFFOLD PROTEIN NFU-RELATED"/>
    <property type="match status" value="1"/>
</dbReference>
<dbReference type="EMBL" id="PFNJ01000081">
    <property type="protein sequence ID" value="PIZ42175.1"/>
    <property type="molecule type" value="Genomic_DNA"/>
</dbReference>
<dbReference type="GO" id="GO:0051536">
    <property type="term" value="F:iron-sulfur cluster binding"/>
    <property type="evidence" value="ECO:0007669"/>
    <property type="project" value="InterPro"/>
</dbReference>
<name>A0A2M7TAY0_UNCKA</name>
<dbReference type="SUPFAM" id="SSF117916">
    <property type="entry name" value="Fe-S cluster assembly (FSCA) domain-like"/>
    <property type="match status" value="1"/>
</dbReference>
<dbReference type="AlphaFoldDB" id="A0A2M7TAY0"/>
<dbReference type="InterPro" id="IPR034904">
    <property type="entry name" value="FSCA_dom_sf"/>
</dbReference>
<dbReference type="GO" id="GO:0005506">
    <property type="term" value="F:iron ion binding"/>
    <property type="evidence" value="ECO:0007669"/>
    <property type="project" value="InterPro"/>
</dbReference>
<dbReference type="InterPro" id="IPR001075">
    <property type="entry name" value="NIF_FeS_clus_asmbl_NifU_C"/>
</dbReference>
<evidence type="ECO:0000313" key="3">
    <source>
        <dbReference type="EMBL" id="PIZ42175.1"/>
    </source>
</evidence>
<organism evidence="3 4">
    <name type="scientific">candidate division WWE3 bacterium CG_4_10_14_0_2_um_filter_42_8</name>
    <dbReference type="NCBI Taxonomy" id="1975074"/>
    <lineage>
        <taxon>Bacteria</taxon>
        <taxon>Katanobacteria</taxon>
    </lineage>
</organism>
<evidence type="ECO:0000313" key="4">
    <source>
        <dbReference type="Proteomes" id="UP000230970"/>
    </source>
</evidence>
<dbReference type="Pfam" id="PF01106">
    <property type="entry name" value="NifU"/>
    <property type="match status" value="1"/>
</dbReference>
<gene>
    <name evidence="3" type="ORF">COY34_03275</name>
</gene>
<evidence type="ECO:0000259" key="2">
    <source>
        <dbReference type="Pfam" id="PF01106"/>
    </source>
</evidence>
<dbReference type="Gene3D" id="3.30.300.130">
    <property type="entry name" value="Fe-S cluster assembly (FSCA)"/>
    <property type="match status" value="1"/>
</dbReference>
<reference evidence="4" key="1">
    <citation type="submission" date="2017-09" db="EMBL/GenBank/DDBJ databases">
        <title>Depth-based differentiation of microbial function through sediment-hosted aquifers and enrichment of novel symbionts in the deep terrestrial subsurface.</title>
        <authorList>
            <person name="Probst A.J."/>
            <person name="Ladd B."/>
            <person name="Jarett J.K."/>
            <person name="Geller-Mcgrath D.E."/>
            <person name="Sieber C.M.K."/>
            <person name="Emerson J.B."/>
            <person name="Anantharaman K."/>
            <person name="Thomas B.C."/>
            <person name="Malmstrom R."/>
            <person name="Stieglmeier M."/>
            <person name="Klingl A."/>
            <person name="Woyke T."/>
            <person name="Ryan C.M."/>
            <person name="Banfield J.F."/>
        </authorList>
    </citation>
    <scope>NUCLEOTIDE SEQUENCE [LARGE SCALE GENOMIC DNA]</scope>
</reference>